<dbReference type="Gene3D" id="2.60.420.10">
    <property type="entry name" value="Maltose phosphorylase, domain 3"/>
    <property type="match status" value="1"/>
</dbReference>
<organism evidence="9 10">
    <name type="scientific">Bacteroides thetaiotaomicron</name>
    <dbReference type="NCBI Taxonomy" id="818"/>
    <lineage>
        <taxon>Bacteria</taxon>
        <taxon>Pseudomonadati</taxon>
        <taxon>Bacteroidota</taxon>
        <taxon>Bacteroidia</taxon>
        <taxon>Bacteroidales</taxon>
        <taxon>Bacteroidaceae</taxon>
        <taxon>Bacteroides</taxon>
    </lineage>
</organism>
<dbReference type="InterPro" id="IPR013783">
    <property type="entry name" value="Ig-like_fold"/>
</dbReference>
<dbReference type="PIRSF" id="PIRSF010631">
    <property type="entry name" value="A-rhamnsds"/>
    <property type="match status" value="1"/>
</dbReference>
<dbReference type="Gene3D" id="2.60.120.260">
    <property type="entry name" value="Galactose-binding domain-like"/>
    <property type="match status" value="2"/>
</dbReference>
<dbReference type="InterPro" id="IPR013737">
    <property type="entry name" value="Bac_rhamnosid_N"/>
</dbReference>
<keyword evidence="3" id="KW-0378">Hydrolase</keyword>
<dbReference type="AlphaFoldDB" id="A0A174RKL5"/>
<reference evidence="9 10" key="1">
    <citation type="submission" date="2015-09" db="EMBL/GenBank/DDBJ databases">
        <authorList>
            <consortium name="Pathogen Informatics"/>
        </authorList>
    </citation>
    <scope>NUCLEOTIDE SEQUENCE [LARGE SCALE GENOMIC DNA]</scope>
    <source>
        <strain evidence="9 10">2789STDY5834899</strain>
    </source>
</reference>
<feature type="chain" id="PRO_5008031923" description="alpha-L-rhamnosidase" evidence="4">
    <location>
        <begin position="20"/>
        <end position="1152"/>
    </location>
</feature>
<feature type="signal peptide" evidence="4">
    <location>
        <begin position="1"/>
        <end position="19"/>
    </location>
</feature>
<dbReference type="InterPro" id="IPR008902">
    <property type="entry name" value="Rhamnosid_concanavalin"/>
</dbReference>
<accession>A0A174RKL5</accession>
<dbReference type="InterPro" id="IPR008928">
    <property type="entry name" value="6-hairpin_glycosidase_sf"/>
</dbReference>
<dbReference type="Proteomes" id="UP000095576">
    <property type="component" value="Unassembled WGS sequence"/>
</dbReference>
<dbReference type="InterPro" id="IPR016007">
    <property type="entry name" value="Alpha_rhamnosid"/>
</dbReference>
<dbReference type="Pfam" id="PF08531">
    <property type="entry name" value="Bac_rhamnosid_N"/>
    <property type="match status" value="1"/>
</dbReference>
<feature type="domain" description="Alpha-L-rhamnosidase concanavalin-like" evidence="5">
    <location>
        <begin position="570"/>
        <end position="676"/>
    </location>
</feature>
<feature type="domain" description="Alpha-L-rhamnosidase six-hairpin glycosidase" evidence="7">
    <location>
        <begin position="685"/>
        <end position="1025"/>
    </location>
</feature>
<dbReference type="SUPFAM" id="SSF48208">
    <property type="entry name" value="Six-hairpin glycosidases"/>
    <property type="match status" value="1"/>
</dbReference>
<dbReference type="GO" id="GO:0030596">
    <property type="term" value="F:alpha-L-rhamnosidase activity"/>
    <property type="evidence" value="ECO:0007669"/>
    <property type="project" value="UniProtKB-EC"/>
</dbReference>
<evidence type="ECO:0000259" key="6">
    <source>
        <dbReference type="Pfam" id="PF08531"/>
    </source>
</evidence>
<dbReference type="Gene3D" id="2.60.120.560">
    <property type="entry name" value="Exo-inulinase, domain 1"/>
    <property type="match status" value="1"/>
</dbReference>
<dbReference type="Gene3D" id="1.50.10.10">
    <property type="match status" value="1"/>
</dbReference>
<proteinExistence type="predicted"/>
<dbReference type="GO" id="GO:0005975">
    <property type="term" value="P:carbohydrate metabolic process"/>
    <property type="evidence" value="ECO:0007669"/>
    <property type="project" value="InterPro"/>
</dbReference>
<evidence type="ECO:0000259" key="7">
    <source>
        <dbReference type="Pfam" id="PF17389"/>
    </source>
</evidence>
<dbReference type="PANTHER" id="PTHR33307:SF6">
    <property type="entry name" value="ALPHA-RHAMNOSIDASE (EUROFUNG)-RELATED"/>
    <property type="match status" value="1"/>
</dbReference>
<protein>
    <recommendedName>
        <fullName evidence="2">alpha-L-rhamnosidase</fullName>
        <ecNumber evidence="2">3.2.1.40</ecNumber>
    </recommendedName>
</protein>
<evidence type="ECO:0000313" key="9">
    <source>
        <dbReference type="EMBL" id="CUP86024.1"/>
    </source>
</evidence>
<sequence>MARTTLLLLSILFLLPTNAAIKKLQVEYLTNPIGLDITAPRFSWQLESAERGVRQTAYQITVATDAACLNPVWTSGKVASDESLHICYAGPALTPSTRYYWKVTVWNNKTGEETSTEKAFFETGLLSDGWSGAQWIKATQINKNSKINPEDKKQTKARMLLEMDVTLTSGNASVLFGARDASNVFMWSVNTLDNEKEPLIRRHIYDRGRLQSSDTPIGKFFTKSDLLNKEHHLAIEAKDGVVKTYIDKVLVDTYTDTDSKLSNGYIGFRAFRGNNTNETAMFDNIVLTEYEQKGDKEEAKVVLKEDFEKPQSAFEGGEIVSVGGNRKLNMVSGSGDYRVLQVDMSGVPMFRKEFKAKKKIASARIYSSALGVYDLFINGQRVGNKMEDGSIRYDELKPEWTDFSKTAHYQTYDITDLLRKGENAVGAQVSSGWWNSDVCHGEYGSHEVGFIAKILLKYTDGTSETVVTDLSWLSSMDGAIRMGDIYHGETYDARKESAWTKPGYNTANWNKTAVNPHFKGELIAFAGPTVQVRPHLSRIPLSTTVYQGEKDGKINVVSVTDKPAPIRLKKGETAVYNLGQNMVGWVRFKVKGASGTEMKLRFGEMLNDTGDKSRGDDGPAGSIYTANLRSAKATLKYILKGSKEGESFHPSMTFFGFQYCEITASEDIEVLSLIGEVVGSATEEGASFVTSSRSINQLYSNVMWGQRGNYLSIPTDCPQRDERLGWTGDTQVFCRAASYNANVSAFFEKWMRDMRDGQRSDGAYPDVAPHSWVGYGQAAWADAGIIVPWTIYLMYDNKKILQDNYASMEKYMEFLSHQKGDGYNYNGAGTNYGDWLSYEDTERRYVSVCYYAYTAQLMAKISEALKTDDCDAYASKAKAYRKLAQEIKKEFQTRYIDADGDLKQKSQTAYLLALKLDLFPTEEARKKGVETLVRKIAGNGNRLSTGFVGTAILNQTLSQFGESNTAYDLLLQRNNPSWLYSIDQGATTIWERWDSYTKEKGFGPVSMNSFNHYSYGAVSEWMYRTMGGIDIDETRPGFKHIVLQPVPDNRPEVAAGQERIDWVNASFPSCYGDIKSSWKKENDGTVSYQVTIPANTTATLHLLLPTLDYVVEESGKTAVKAEGVSSVTFMNGKAVLELQSGTYQFVVKKENK</sequence>
<dbReference type="InterPro" id="IPR012341">
    <property type="entry name" value="6hp_glycosidase-like_sf"/>
</dbReference>
<evidence type="ECO:0000259" key="8">
    <source>
        <dbReference type="Pfam" id="PF17390"/>
    </source>
</evidence>
<dbReference type="InterPro" id="IPR035396">
    <property type="entry name" value="Bac_rhamnosid6H"/>
</dbReference>
<name>A0A174RKL5_BACT4</name>
<dbReference type="RefSeq" id="WP_055300421.1">
    <property type="nucleotide sequence ID" value="NZ_CP155529.1"/>
</dbReference>
<keyword evidence="4" id="KW-0732">Signal</keyword>
<dbReference type="EMBL" id="CZAP01000014">
    <property type="protein sequence ID" value="CUP86024.1"/>
    <property type="molecule type" value="Genomic_DNA"/>
</dbReference>
<evidence type="ECO:0000259" key="5">
    <source>
        <dbReference type="Pfam" id="PF05592"/>
    </source>
</evidence>
<comment type="catalytic activity">
    <reaction evidence="1">
        <text>Hydrolysis of terminal non-reducing alpha-L-rhamnose residues in alpha-L-rhamnosides.</text>
        <dbReference type="EC" id="3.2.1.40"/>
    </reaction>
</comment>
<dbReference type="PANTHER" id="PTHR33307">
    <property type="entry name" value="ALPHA-RHAMNOSIDASE (EUROFUNG)"/>
    <property type="match status" value="1"/>
</dbReference>
<dbReference type="Pfam" id="PF17390">
    <property type="entry name" value="Bac_rhamnosid_C"/>
    <property type="match status" value="1"/>
</dbReference>
<feature type="domain" description="Bacterial alpha-L-rhamnosidase N-terminal" evidence="6">
    <location>
        <begin position="358"/>
        <end position="532"/>
    </location>
</feature>
<evidence type="ECO:0000313" key="10">
    <source>
        <dbReference type="Proteomes" id="UP000095576"/>
    </source>
</evidence>
<dbReference type="Pfam" id="PF17389">
    <property type="entry name" value="Bac_rhamnosid6H"/>
    <property type="match status" value="1"/>
</dbReference>
<evidence type="ECO:0000256" key="1">
    <source>
        <dbReference type="ARBA" id="ARBA00001445"/>
    </source>
</evidence>
<dbReference type="EC" id="3.2.1.40" evidence="2"/>
<feature type="domain" description="Alpha-L-rhamnosidase C-terminal" evidence="8">
    <location>
        <begin position="1031"/>
        <end position="1114"/>
    </location>
</feature>
<dbReference type="InterPro" id="IPR035398">
    <property type="entry name" value="Bac_rhamnosid_C"/>
</dbReference>
<evidence type="ECO:0000256" key="4">
    <source>
        <dbReference type="SAM" id="SignalP"/>
    </source>
</evidence>
<evidence type="ECO:0000256" key="2">
    <source>
        <dbReference type="ARBA" id="ARBA00012652"/>
    </source>
</evidence>
<dbReference type="Pfam" id="PF05592">
    <property type="entry name" value="Bac_rhamnosid"/>
    <property type="match status" value="1"/>
</dbReference>
<dbReference type="Gene3D" id="2.60.40.10">
    <property type="entry name" value="Immunoglobulins"/>
    <property type="match status" value="1"/>
</dbReference>
<evidence type="ECO:0000256" key="3">
    <source>
        <dbReference type="ARBA" id="ARBA00022801"/>
    </source>
</evidence>
<dbReference type="Pfam" id="PF25788">
    <property type="entry name" value="Ig_Rha78A_N"/>
    <property type="match status" value="1"/>
</dbReference>
<gene>
    <name evidence="9" type="ORF">ERS852511_03454</name>
</gene>